<feature type="domain" description="IF rod" evidence="17">
    <location>
        <begin position="85"/>
        <end position="377"/>
    </location>
</feature>
<proteinExistence type="predicted"/>
<evidence type="ECO:0000256" key="13">
    <source>
        <dbReference type="ARBA" id="ARBA00023212"/>
    </source>
</evidence>
<keyword evidence="7" id="KW-0597">Phosphoprotein</keyword>
<dbReference type="SMART" id="SM01391">
    <property type="entry name" value="Filament"/>
    <property type="match status" value="1"/>
</dbReference>
<evidence type="ECO:0000256" key="2">
    <source>
        <dbReference type="ARBA" id="ARBA00004413"/>
    </source>
</evidence>
<dbReference type="PANTHER" id="PTHR14069:SF0">
    <property type="entry name" value="FILENSIN"/>
    <property type="match status" value="1"/>
</dbReference>
<feature type="compositionally biased region" description="Basic and acidic residues" evidence="16">
    <location>
        <begin position="634"/>
        <end position="675"/>
    </location>
</feature>
<dbReference type="PANTHER" id="PTHR14069">
    <property type="entry name" value="FILENSIN"/>
    <property type="match status" value="1"/>
</dbReference>
<evidence type="ECO:0000256" key="8">
    <source>
        <dbReference type="ARBA" id="ARBA00022613"/>
    </source>
</evidence>
<evidence type="ECO:0000256" key="15">
    <source>
        <dbReference type="SAM" id="Coils"/>
    </source>
</evidence>
<dbReference type="GeneID" id="116939755"/>
<evidence type="ECO:0000256" key="11">
    <source>
        <dbReference type="ARBA" id="ARBA00023054"/>
    </source>
</evidence>
<keyword evidence="8" id="KW-0273">Eye lens protein</keyword>
<keyword evidence="11 15" id="KW-0175">Coiled coil</keyword>
<keyword evidence="10" id="KW-0403">Intermediate filament</keyword>
<dbReference type="SUPFAM" id="SSF64593">
    <property type="entry name" value="Intermediate filament protein, coiled coil region"/>
    <property type="match status" value="1"/>
</dbReference>
<evidence type="ECO:0000313" key="19">
    <source>
        <dbReference type="RefSeq" id="XP_032804419.1"/>
    </source>
</evidence>
<feature type="compositionally biased region" description="Basic and acidic residues" evidence="16">
    <location>
        <begin position="687"/>
        <end position="696"/>
    </location>
</feature>
<dbReference type="Gene3D" id="1.20.5.1160">
    <property type="entry name" value="Vasodilator-stimulated phosphoprotein"/>
    <property type="match status" value="1"/>
</dbReference>
<dbReference type="GO" id="GO:0005882">
    <property type="term" value="C:intermediate filament"/>
    <property type="evidence" value="ECO:0007669"/>
    <property type="project" value="UniProtKB-KW"/>
</dbReference>
<dbReference type="InterPro" id="IPR042358">
    <property type="entry name" value="BFSP1"/>
</dbReference>
<accession>A0AAJ7SSI2</accession>
<feature type="compositionally biased region" description="Basic and acidic residues" evidence="16">
    <location>
        <begin position="450"/>
        <end position="459"/>
    </location>
</feature>
<reference evidence="19" key="1">
    <citation type="submission" date="2025-08" db="UniProtKB">
        <authorList>
            <consortium name="RefSeq"/>
        </authorList>
    </citation>
    <scope>IDENTIFICATION</scope>
    <source>
        <tissue evidence="19">Sperm</tissue>
    </source>
</reference>
<evidence type="ECO:0000256" key="7">
    <source>
        <dbReference type="ARBA" id="ARBA00022553"/>
    </source>
</evidence>
<evidence type="ECO:0000256" key="10">
    <source>
        <dbReference type="ARBA" id="ARBA00022754"/>
    </source>
</evidence>
<protein>
    <recommendedName>
        <fullName evidence="4">Filensin</fullName>
    </recommendedName>
    <alternativeName>
        <fullName evidence="14">Beaded filament structural protein 1</fullName>
    </alternativeName>
</protein>
<evidence type="ECO:0000313" key="18">
    <source>
        <dbReference type="Proteomes" id="UP001318040"/>
    </source>
</evidence>
<evidence type="ECO:0000256" key="3">
    <source>
        <dbReference type="ARBA" id="ARBA00004544"/>
    </source>
</evidence>
<organism evidence="18 19">
    <name type="scientific">Petromyzon marinus</name>
    <name type="common">Sea lamprey</name>
    <dbReference type="NCBI Taxonomy" id="7757"/>
    <lineage>
        <taxon>Eukaryota</taxon>
        <taxon>Metazoa</taxon>
        <taxon>Chordata</taxon>
        <taxon>Craniata</taxon>
        <taxon>Vertebrata</taxon>
        <taxon>Cyclostomata</taxon>
        <taxon>Hyperoartia</taxon>
        <taxon>Petromyzontiformes</taxon>
        <taxon>Petromyzontidae</taxon>
        <taxon>Petromyzon</taxon>
    </lineage>
</organism>
<dbReference type="GO" id="GO:0005212">
    <property type="term" value="F:structural constituent of eye lens"/>
    <property type="evidence" value="ECO:0007669"/>
    <property type="project" value="UniProtKB-KW"/>
</dbReference>
<dbReference type="Pfam" id="PF00038">
    <property type="entry name" value="Filament"/>
    <property type="match status" value="1"/>
</dbReference>
<keyword evidence="5" id="KW-1003">Cell membrane</keyword>
<dbReference type="GO" id="GO:0005886">
    <property type="term" value="C:plasma membrane"/>
    <property type="evidence" value="ECO:0007669"/>
    <property type="project" value="UniProtKB-SubCell"/>
</dbReference>
<gene>
    <name evidence="19" type="primary">BFSP1</name>
</gene>
<keyword evidence="13" id="KW-0206">Cytoskeleton</keyword>
<dbReference type="Gene3D" id="1.20.5.170">
    <property type="match status" value="1"/>
</dbReference>
<dbReference type="GO" id="GO:0070307">
    <property type="term" value="P:lens fiber cell development"/>
    <property type="evidence" value="ECO:0007669"/>
    <property type="project" value="TreeGrafter"/>
</dbReference>
<evidence type="ECO:0000256" key="6">
    <source>
        <dbReference type="ARBA" id="ARBA00022490"/>
    </source>
</evidence>
<dbReference type="AlphaFoldDB" id="A0AAJ7SSI2"/>
<dbReference type="InterPro" id="IPR039008">
    <property type="entry name" value="IF_rod_dom"/>
</dbReference>
<evidence type="ECO:0000256" key="9">
    <source>
        <dbReference type="ARBA" id="ARBA00022737"/>
    </source>
</evidence>
<evidence type="ECO:0000256" key="5">
    <source>
        <dbReference type="ARBA" id="ARBA00022475"/>
    </source>
</evidence>
<feature type="region of interest" description="Disordered" evidence="16">
    <location>
        <begin position="424"/>
        <end position="489"/>
    </location>
</feature>
<dbReference type="CTD" id="631"/>
<keyword evidence="9" id="KW-0677">Repeat</keyword>
<evidence type="ECO:0000259" key="17">
    <source>
        <dbReference type="SMART" id="SM01391"/>
    </source>
</evidence>
<evidence type="ECO:0000256" key="4">
    <source>
        <dbReference type="ARBA" id="ARBA00019025"/>
    </source>
</evidence>
<dbReference type="Proteomes" id="UP001318040">
    <property type="component" value="Chromosome 6"/>
</dbReference>
<evidence type="ECO:0000256" key="14">
    <source>
        <dbReference type="ARBA" id="ARBA00031415"/>
    </source>
</evidence>
<name>A0AAJ7SSI2_PETMA</name>
<keyword evidence="12" id="KW-0472">Membrane</keyword>
<dbReference type="RefSeq" id="XP_032804419.1">
    <property type="nucleotide sequence ID" value="XM_032948528.1"/>
</dbReference>
<evidence type="ECO:0000256" key="16">
    <source>
        <dbReference type="SAM" id="MobiDB-lite"/>
    </source>
</evidence>
<dbReference type="GO" id="GO:0005938">
    <property type="term" value="C:cell cortex"/>
    <property type="evidence" value="ECO:0007669"/>
    <property type="project" value="UniProtKB-SubCell"/>
</dbReference>
<feature type="region of interest" description="Disordered" evidence="16">
    <location>
        <begin position="1"/>
        <end position="83"/>
    </location>
</feature>
<feature type="coiled-coil region" evidence="15">
    <location>
        <begin position="104"/>
        <end position="165"/>
    </location>
</feature>
<keyword evidence="18" id="KW-1185">Reference proteome</keyword>
<feature type="region of interest" description="Disordered" evidence="16">
    <location>
        <begin position="564"/>
        <end position="717"/>
    </location>
</feature>
<feature type="compositionally biased region" description="Pro residues" evidence="16">
    <location>
        <begin position="573"/>
        <end position="586"/>
    </location>
</feature>
<comment type="subcellular location">
    <subcellularLocation>
        <location evidence="2">Cell membrane</location>
        <topology evidence="2">Peripheral membrane protein</topology>
        <orientation evidence="2">Cytoplasmic side</orientation>
    </subcellularLocation>
    <subcellularLocation>
        <location evidence="3">Cytoplasm</location>
        <location evidence="3">Cell cortex</location>
    </subcellularLocation>
    <subcellularLocation>
        <location evidence="1">Cytoplasm</location>
        <location evidence="1">Cytoskeleton</location>
    </subcellularLocation>
</comment>
<evidence type="ECO:0000256" key="12">
    <source>
        <dbReference type="ARBA" id="ARBA00023136"/>
    </source>
</evidence>
<dbReference type="KEGG" id="pmrn:116939755"/>
<feature type="coiled-coil region" evidence="15">
    <location>
        <begin position="283"/>
        <end position="324"/>
    </location>
</feature>
<keyword evidence="6" id="KW-0963">Cytoplasm</keyword>
<feature type="compositionally biased region" description="Low complexity" evidence="16">
    <location>
        <begin position="587"/>
        <end position="604"/>
    </location>
</feature>
<sequence length="761" mass="83618">MSQPSGVGVPRGDDRHRGAASPPRRGLAERQEVTASIGARDPARRDDGLGRWGAGSLARFEPSALHSRLSPPPQSQSAHFDADAAEVDEVRELSAHLGGFIGRARALEQRSLVLRQQLEKARRLAQLSGPEDVYSECLGLTEQRLDDLKAEERRLRRELEAARGEETDYKSRWKSESDNLQRLREDLGRLSHDAHEALSAHLALQIETQALMEDVAFTRDAHKQHLSELRESVELVGQMMSSIEGLSPDVWGTTEAGQLQHEMGTDCQGGAGGTGEVHQQQQVAELRVQVDSLSSRQRALQDECQQLERNLREAEGASEAELSRATAKLQAHRVELAQALGALRSNRAENERLWASTRDLETELTRYRRAIENEDSRLHSVIIGAVPATVHTLERRCVPELVSRELGRGAQSDSDSVIVRARGRKLAESTSPMEDPCSGHTAPGEDVFETEGRGKDRSGKTGMEAWTGRKRNEEEGEDDEAGGDVPDGLRFSRAYSKVKDFIREKIGSRDAEDCVSETSSSEEDIAVYTMPSSVCVTGHGSWPQPSCYYEPSLGHVTVVEAEVEDEHLHPLPSLGPLPAPPPPPSDPSLDGDTLVPLDPMLMPDHVPPHPPAPPSVPDTEQSRESKEPATPAREASEEKKYKDEKGKDKGPEPSHDADRKKCDADNEAKDGDKTSIGKTPPSSPQETLHDEEKTKSATDLGSRALGRPGVAGEFTSSSISYEKLEVMESTETTVDDKRQDYEEKSLVIETSVERKETFSSH</sequence>
<evidence type="ECO:0000256" key="1">
    <source>
        <dbReference type="ARBA" id="ARBA00004245"/>
    </source>
</evidence>